<name>A0ACA9Q2H8_9GLOM</name>
<comment type="caution">
    <text evidence="1">The sequence shown here is derived from an EMBL/GenBank/DDBJ whole genome shotgun (WGS) entry which is preliminary data.</text>
</comment>
<organism evidence="1 2">
    <name type="scientific">Racocetra persica</name>
    <dbReference type="NCBI Taxonomy" id="160502"/>
    <lineage>
        <taxon>Eukaryota</taxon>
        <taxon>Fungi</taxon>
        <taxon>Fungi incertae sedis</taxon>
        <taxon>Mucoromycota</taxon>
        <taxon>Glomeromycotina</taxon>
        <taxon>Glomeromycetes</taxon>
        <taxon>Diversisporales</taxon>
        <taxon>Gigasporaceae</taxon>
        <taxon>Racocetra</taxon>
    </lineage>
</organism>
<evidence type="ECO:0000313" key="2">
    <source>
        <dbReference type="Proteomes" id="UP000789920"/>
    </source>
</evidence>
<dbReference type="Proteomes" id="UP000789920">
    <property type="component" value="Unassembled WGS sequence"/>
</dbReference>
<accession>A0ACA9Q2H8</accession>
<evidence type="ECO:0000313" key="1">
    <source>
        <dbReference type="EMBL" id="CAG8734886.1"/>
    </source>
</evidence>
<keyword evidence="2" id="KW-1185">Reference proteome</keyword>
<reference evidence="1" key="1">
    <citation type="submission" date="2021-06" db="EMBL/GenBank/DDBJ databases">
        <authorList>
            <person name="Kallberg Y."/>
            <person name="Tangrot J."/>
            <person name="Rosling A."/>
        </authorList>
    </citation>
    <scope>NUCLEOTIDE SEQUENCE</scope>
    <source>
        <strain evidence="1">MA461A</strain>
    </source>
</reference>
<gene>
    <name evidence="1" type="ORF">RPERSI_LOCUS12548</name>
</gene>
<feature type="non-terminal residue" evidence="1">
    <location>
        <position position="1"/>
    </location>
</feature>
<feature type="non-terminal residue" evidence="1">
    <location>
        <position position="45"/>
    </location>
</feature>
<dbReference type="EMBL" id="CAJVQC010026950">
    <property type="protein sequence ID" value="CAG8734886.1"/>
    <property type="molecule type" value="Genomic_DNA"/>
</dbReference>
<protein>
    <submittedName>
        <fullName evidence="1">35320_t:CDS:1</fullName>
    </submittedName>
</protein>
<proteinExistence type="predicted"/>
<sequence>EIPKASIVSSKFIRLKEASYFRKIHHHEHRSCHDDSIVKMDKIKA</sequence>